<reference evidence="1" key="1">
    <citation type="submission" date="2022-06" db="EMBL/GenBank/DDBJ databases">
        <title>Aquibacillus sp. a new bacterium isolated from soil saline samples.</title>
        <authorList>
            <person name="Galisteo C."/>
            <person name="De La Haba R."/>
            <person name="Sanchez-Porro C."/>
            <person name="Ventosa A."/>
        </authorList>
    </citation>
    <scope>NUCLEOTIDE SEQUENCE</scope>
    <source>
        <strain evidence="1">JCM 12387</strain>
    </source>
</reference>
<organism evidence="1 2">
    <name type="scientific">Aquibacillus koreensis</name>
    <dbReference type="NCBI Taxonomy" id="279446"/>
    <lineage>
        <taxon>Bacteria</taxon>
        <taxon>Bacillati</taxon>
        <taxon>Bacillota</taxon>
        <taxon>Bacilli</taxon>
        <taxon>Bacillales</taxon>
        <taxon>Bacillaceae</taxon>
        <taxon>Aquibacillus</taxon>
    </lineage>
</organism>
<keyword evidence="2" id="KW-1185">Reference proteome</keyword>
<gene>
    <name evidence="1" type="ORF">NC661_03210</name>
</gene>
<dbReference type="EMBL" id="JAMQJZ010000002">
    <property type="protein sequence ID" value="MDC3419369.1"/>
    <property type="molecule type" value="Genomic_DNA"/>
</dbReference>
<dbReference type="AlphaFoldDB" id="A0A9X3WL41"/>
<proteinExistence type="predicted"/>
<evidence type="ECO:0000313" key="2">
    <source>
        <dbReference type="Proteomes" id="UP001145072"/>
    </source>
</evidence>
<sequence length="60" mass="6947">MATKQRSISKLYRKLVTSNEMKAFLIFEKCDESTKEILKKKLSEADSNQAKNILNKIQNV</sequence>
<name>A0A9X3WL41_9BACI</name>
<comment type="caution">
    <text evidence="1">The sequence shown here is derived from an EMBL/GenBank/DDBJ whole genome shotgun (WGS) entry which is preliminary data.</text>
</comment>
<dbReference type="Proteomes" id="UP001145072">
    <property type="component" value="Unassembled WGS sequence"/>
</dbReference>
<protein>
    <submittedName>
        <fullName evidence="1">Uncharacterized protein</fullName>
    </submittedName>
</protein>
<accession>A0A9X3WL41</accession>
<dbReference type="RefSeq" id="WP_259869918.1">
    <property type="nucleotide sequence ID" value="NZ_JAMQJZ010000002.1"/>
</dbReference>
<evidence type="ECO:0000313" key="1">
    <source>
        <dbReference type="EMBL" id="MDC3419369.1"/>
    </source>
</evidence>